<evidence type="ECO:0000256" key="11">
    <source>
        <dbReference type="ARBA" id="ARBA00048701"/>
    </source>
</evidence>
<dbReference type="PANTHER" id="PTHR10989">
    <property type="entry name" value="ANDROGEN-INDUCED PROTEIN 1-RELATED"/>
    <property type="match status" value="1"/>
</dbReference>
<organism evidence="18 19">
    <name type="scientific">Bursaphelenchus okinawaensis</name>
    <dbReference type="NCBI Taxonomy" id="465554"/>
    <lineage>
        <taxon>Eukaryota</taxon>
        <taxon>Metazoa</taxon>
        <taxon>Ecdysozoa</taxon>
        <taxon>Nematoda</taxon>
        <taxon>Chromadorea</taxon>
        <taxon>Rhabditida</taxon>
        <taxon>Tylenchina</taxon>
        <taxon>Tylenchomorpha</taxon>
        <taxon>Aphelenchoidea</taxon>
        <taxon>Aphelenchoididae</taxon>
        <taxon>Bursaphelenchus</taxon>
    </lineage>
</organism>
<evidence type="ECO:0000256" key="7">
    <source>
        <dbReference type="ARBA" id="ARBA00047368"/>
    </source>
</evidence>
<comment type="caution">
    <text evidence="18">The sequence shown here is derived from an EMBL/GenBank/DDBJ whole genome shotgun (WGS) entry which is preliminary data.</text>
</comment>
<feature type="transmembrane region" description="Helical" evidence="17">
    <location>
        <begin position="6"/>
        <end position="22"/>
    </location>
</feature>
<dbReference type="EMBL" id="CAJFDH010000006">
    <property type="protein sequence ID" value="CAD5228916.1"/>
    <property type="molecule type" value="Genomic_DNA"/>
</dbReference>
<keyword evidence="19" id="KW-1185">Reference proteome</keyword>
<evidence type="ECO:0000313" key="19">
    <source>
        <dbReference type="Proteomes" id="UP000614601"/>
    </source>
</evidence>
<evidence type="ECO:0000256" key="2">
    <source>
        <dbReference type="ARBA" id="ARBA00004127"/>
    </source>
</evidence>
<dbReference type="GO" id="GO:0012505">
    <property type="term" value="C:endomembrane system"/>
    <property type="evidence" value="ECO:0007669"/>
    <property type="project" value="UniProtKB-SubCell"/>
</dbReference>
<keyword evidence="4 17" id="KW-0812">Transmembrane</keyword>
<dbReference type="Pfam" id="PF04750">
    <property type="entry name" value="Far-17a_AIG1"/>
    <property type="match status" value="1"/>
</dbReference>
<evidence type="ECO:0000256" key="13">
    <source>
        <dbReference type="ARBA" id="ARBA00049221"/>
    </source>
</evidence>
<protein>
    <recommendedName>
        <fullName evidence="20">FAR-17a/AIG1-like protein</fullName>
    </recommendedName>
</protein>
<feature type="transmembrane region" description="Helical" evidence="17">
    <location>
        <begin position="106"/>
        <end position="124"/>
    </location>
</feature>
<evidence type="ECO:0000256" key="3">
    <source>
        <dbReference type="ARBA" id="ARBA00009300"/>
    </source>
</evidence>
<evidence type="ECO:0000256" key="12">
    <source>
        <dbReference type="ARBA" id="ARBA00048800"/>
    </source>
</evidence>
<comment type="catalytic activity">
    <reaction evidence="11">
        <text>12-(9Z-octadecenoyloxy)-octadecanoate + H2O = 12-hydroxyoctadecanoate + (9Z)-octadecenoate + H(+)</text>
        <dbReference type="Rhea" id="RHEA:52060"/>
        <dbReference type="ChEBI" id="CHEBI:15377"/>
        <dbReference type="ChEBI" id="CHEBI:15378"/>
        <dbReference type="ChEBI" id="CHEBI:30823"/>
        <dbReference type="ChEBI" id="CHEBI:84201"/>
        <dbReference type="ChEBI" id="CHEBI:136302"/>
    </reaction>
    <physiologicalReaction direction="left-to-right" evidence="11">
        <dbReference type="Rhea" id="RHEA:52061"/>
    </physiologicalReaction>
</comment>
<comment type="catalytic activity">
    <reaction evidence="12">
        <text>9-(9Z-octadecenoyloxy)-octadecanoate + H2O = 9-hydroxy-octadecanoate + (9Z)-octadecenoate + H(+)</text>
        <dbReference type="Rhea" id="RHEA:52048"/>
        <dbReference type="ChEBI" id="CHEBI:15377"/>
        <dbReference type="ChEBI" id="CHEBI:15378"/>
        <dbReference type="ChEBI" id="CHEBI:30823"/>
        <dbReference type="ChEBI" id="CHEBI:136282"/>
        <dbReference type="ChEBI" id="CHEBI:136286"/>
    </reaction>
    <physiologicalReaction direction="left-to-right" evidence="12">
        <dbReference type="Rhea" id="RHEA:52049"/>
    </physiologicalReaction>
</comment>
<keyword evidence="6 17" id="KW-0472">Membrane</keyword>
<dbReference type="OrthoDB" id="1898221at2759"/>
<comment type="catalytic activity">
    <reaction evidence="14">
        <text>13-(9Z-octadecenoyloxy)-octadecanoate + H2O = 13-hydroxy-octadecanoate + (9Z)-octadecenoate + H(+)</text>
        <dbReference type="Rhea" id="RHEA:52064"/>
        <dbReference type="ChEBI" id="CHEBI:15377"/>
        <dbReference type="ChEBI" id="CHEBI:15378"/>
        <dbReference type="ChEBI" id="CHEBI:30823"/>
        <dbReference type="ChEBI" id="CHEBI:136303"/>
        <dbReference type="ChEBI" id="CHEBI:136304"/>
    </reaction>
    <physiologicalReaction direction="left-to-right" evidence="14">
        <dbReference type="Rhea" id="RHEA:52065"/>
    </physiologicalReaction>
</comment>
<dbReference type="PANTHER" id="PTHR10989:SF16">
    <property type="entry name" value="AT02829P-RELATED"/>
    <property type="match status" value="1"/>
</dbReference>
<feature type="transmembrane region" description="Helical" evidence="17">
    <location>
        <begin position="34"/>
        <end position="55"/>
    </location>
</feature>
<evidence type="ECO:0000256" key="4">
    <source>
        <dbReference type="ARBA" id="ARBA00022692"/>
    </source>
</evidence>
<dbReference type="GO" id="GO:0016020">
    <property type="term" value="C:membrane"/>
    <property type="evidence" value="ECO:0007669"/>
    <property type="project" value="InterPro"/>
</dbReference>
<evidence type="ECO:0000256" key="14">
    <source>
        <dbReference type="ARBA" id="ARBA00049296"/>
    </source>
</evidence>
<dbReference type="Proteomes" id="UP000614601">
    <property type="component" value="Unassembled WGS sequence"/>
</dbReference>
<evidence type="ECO:0000256" key="17">
    <source>
        <dbReference type="SAM" id="Phobius"/>
    </source>
</evidence>
<comment type="catalytic activity">
    <reaction evidence="10">
        <text>12-octadecanoyloxy-octadecanoate + H2O = 12-hydroxyoctadecanoate + octadecanoate + H(+)</text>
        <dbReference type="Rhea" id="RHEA:52080"/>
        <dbReference type="ChEBI" id="CHEBI:15377"/>
        <dbReference type="ChEBI" id="CHEBI:15378"/>
        <dbReference type="ChEBI" id="CHEBI:25629"/>
        <dbReference type="ChEBI" id="CHEBI:84201"/>
        <dbReference type="ChEBI" id="CHEBI:136330"/>
    </reaction>
    <physiologicalReaction direction="left-to-right" evidence="10">
        <dbReference type="Rhea" id="RHEA:52081"/>
    </physiologicalReaction>
</comment>
<evidence type="ECO:0008006" key="20">
    <source>
        <dbReference type="Google" id="ProtNLM"/>
    </source>
</evidence>
<evidence type="ECO:0000256" key="6">
    <source>
        <dbReference type="ARBA" id="ARBA00023136"/>
    </source>
</evidence>
<comment type="catalytic activity">
    <reaction evidence="15">
        <text>13-(9Z-hexadecenoyloxy)-octadecanoate + H2O = 13-hydroxy-octadecanoate + (9Z)-hexadecenoate + H(+)</text>
        <dbReference type="Rhea" id="RHEA:52076"/>
        <dbReference type="ChEBI" id="CHEBI:15377"/>
        <dbReference type="ChEBI" id="CHEBI:15378"/>
        <dbReference type="ChEBI" id="CHEBI:32372"/>
        <dbReference type="ChEBI" id="CHEBI:136304"/>
        <dbReference type="ChEBI" id="CHEBI:136315"/>
    </reaction>
    <physiologicalReaction direction="left-to-right" evidence="15">
        <dbReference type="Rhea" id="RHEA:52077"/>
    </physiologicalReaction>
</comment>
<dbReference type="Proteomes" id="UP000783686">
    <property type="component" value="Unassembled WGS sequence"/>
</dbReference>
<proteinExistence type="inferred from homology"/>
<evidence type="ECO:0000313" key="18">
    <source>
        <dbReference type="EMBL" id="CAD5228916.1"/>
    </source>
</evidence>
<evidence type="ECO:0000256" key="5">
    <source>
        <dbReference type="ARBA" id="ARBA00022989"/>
    </source>
</evidence>
<dbReference type="AlphaFoldDB" id="A0A811LPA2"/>
<comment type="catalytic activity">
    <reaction evidence="9">
        <text>9-hexadecanoyloxy-octadecanoate + H2O = 9-hydroxy-octadecanoate + hexadecanoate + H(+)</text>
        <dbReference type="Rhea" id="RHEA:52052"/>
        <dbReference type="ChEBI" id="CHEBI:7896"/>
        <dbReference type="ChEBI" id="CHEBI:15377"/>
        <dbReference type="ChEBI" id="CHEBI:15378"/>
        <dbReference type="ChEBI" id="CHEBI:83670"/>
        <dbReference type="ChEBI" id="CHEBI:136286"/>
    </reaction>
    <physiologicalReaction direction="left-to-right" evidence="9">
        <dbReference type="Rhea" id="RHEA:52053"/>
    </physiologicalReaction>
</comment>
<evidence type="ECO:0000256" key="9">
    <source>
        <dbReference type="ARBA" id="ARBA00047863"/>
    </source>
</evidence>
<comment type="similarity">
    <text evidence="3">Belongs to the AIG1 family.</text>
</comment>
<evidence type="ECO:0000256" key="1">
    <source>
        <dbReference type="ARBA" id="ARBA00000923"/>
    </source>
</evidence>
<gene>
    <name evidence="18" type="ORF">BOKJ2_LOCUS12975</name>
</gene>
<comment type="catalytic activity">
    <reaction evidence="13">
        <text>9-octadecanoyloxy-octadecanoate + H2O = 9-hydroxy-octadecanoate + octadecanoate + H(+)</text>
        <dbReference type="Rhea" id="RHEA:52096"/>
        <dbReference type="ChEBI" id="CHEBI:15377"/>
        <dbReference type="ChEBI" id="CHEBI:15378"/>
        <dbReference type="ChEBI" id="CHEBI:25629"/>
        <dbReference type="ChEBI" id="CHEBI:136286"/>
        <dbReference type="ChEBI" id="CHEBI:136373"/>
    </reaction>
    <physiologicalReaction direction="left-to-right" evidence="13">
        <dbReference type="Rhea" id="RHEA:52097"/>
    </physiologicalReaction>
</comment>
<name>A0A811LPA2_9BILA</name>
<dbReference type="EMBL" id="CAJFCW020000006">
    <property type="protein sequence ID" value="CAG9125269.1"/>
    <property type="molecule type" value="Genomic_DNA"/>
</dbReference>
<sequence>MITFVGLTIYHTIGAVLSLVSLRKNSKILKYFHFVATSLLFPLATTVVTLFWSLYLYDRKTLITEEAEFLMEHEWFNHSLHTTPLIGMVVDSLAWRHPRPHKKSALKAIFLFTVVYLIDIHYVWYVSGFWAYPILGQLNELERLAFILVCCAVIFSAFLISDAFNAMLQPKKKKN</sequence>
<comment type="catalytic activity">
    <reaction evidence="16">
        <text>12-(9Z-hexadecenoyloxy)-octadecanoate + H2O = 12-hydroxyoctadecanoate + (9Z)-hexadecenoate + H(+)</text>
        <dbReference type="Rhea" id="RHEA:52072"/>
        <dbReference type="ChEBI" id="CHEBI:15377"/>
        <dbReference type="ChEBI" id="CHEBI:15378"/>
        <dbReference type="ChEBI" id="CHEBI:32372"/>
        <dbReference type="ChEBI" id="CHEBI:84201"/>
        <dbReference type="ChEBI" id="CHEBI:136312"/>
    </reaction>
    <physiologicalReaction direction="left-to-right" evidence="16">
        <dbReference type="Rhea" id="RHEA:52073"/>
    </physiologicalReaction>
</comment>
<reference evidence="18" key="1">
    <citation type="submission" date="2020-09" db="EMBL/GenBank/DDBJ databases">
        <authorList>
            <person name="Kikuchi T."/>
        </authorList>
    </citation>
    <scope>NUCLEOTIDE SEQUENCE</scope>
    <source>
        <strain evidence="18">SH1</strain>
    </source>
</reference>
<comment type="catalytic activity">
    <reaction evidence="1">
        <text>9-(9Z-hexadecenoyloxy)-octadecanoate + H2O = (9Z)-hexadecenoate + 9-hydroxy-octadecanoate + H(+)</text>
        <dbReference type="Rhea" id="RHEA:52068"/>
        <dbReference type="ChEBI" id="CHEBI:15377"/>
        <dbReference type="ChEBI" id="CHEBI:15378"/>
        <dbReference type="ChEBI" id="CHEBI:32372"/>
        <dbReference type="ChEBI" id="CHEBI:136286"/>
        <dbReference type="ChEBI" id="CHEBI:136309"/>
    </reaction>
    <physiologicalReaction direction="left-to-right" evidence="1">
        <dbReference type="Rhea" id="RHEA:52069"/>
    </physiologicalReaction>
</comment>
<comment type="subcellular location">
    <subcellularLocation>
        <location evidence="2">Endomembrane system</location>
        <topology evidence="2">Multi-pass membrane protein</topology>
    </subcellularLocation>
</comment>
<evidence type="ECO:0000256" key="16">
    <source>
        <dbReference type="ARBA" id="ARBA00049428"/>
    </source>
</evidence>
<keyword evidence="5 17" id="KW-1133">Transmembrane helix</keyword>
<evidence type="ECO:0000256" key="15">
    <source>
        <dbReference type="ARBA" id="ARBA00049322"/>
    </source>
</evidence>
<dbReference type="InterPro" id="IPR006838">
    <property type="entry name" value="ADTRP_AIG1"/>
</dbReference>
<evidence type="ECO:0000256" key="8">
    <source>
        <dbReference type="ARBA" id="ARBA00047427"/>
    </source>
</evidence>
<comment type="catalytic activity">
    <reaction evidence="8">
        <text>13-octadecanoyloxy-octadecanoate + H2O = 13-hydroxy-octadecanoate + octadecanoate + H(+)</text>
        <dbReference type="Rhea" id="RHEA:52084"/>
        <dbReference type="ChEBI" id="CHEBI:15377"/>
        <dbReference type="ChEBI" id="CHEBI:15378"/>
        <dbReference type="ChEBI" id="CHEBI:25629"/>
        <dbReference type="ChEBI" id="CHEBI:136304"/>
        <dbReference type="ChEBI" id="CHEBI:136335"/>
    </reaction>
    <physiologicalReaction direction="left-to-right" evidence="8">
        <dbReference type="Rhea" id="RHEA:52085"/>
    </physiologicalReaction>
</comment>
<comment type="catalytic activity">
    <reaction evidence="7">
        <text>12-hexadecanoyloxy-octadecanoate + H2O = 12-hydroxyoctadecanoate + hexadecanoate + H(+)</text>
        <dbReference type="Rhea" id="RHEA:52056"/>
        <dbReference type="ChEBI" id="CHEBI:7896"/>
        <dbReference type="ChEBI" id="CHEBI:15377"/>
        <dbReference type="ChEBI" id="CHEBI:15378"/>
        <dbReference type="ChEBI" id="CHEBI:83677"/>
        <dbReference type="ChEBI" id="CHEBI:84201"/>
    </reaction>
    <physiologicalReaction direction="left-to-right" evidence="7">
        <dbReference type="Rhea" id="RHEA:52057"/>
    </physiologicalReaction>
</comment>
<evidence type="ECO:0000256" key="10">
    <source>
        <dbReference type="ARBA" id="ARBA00048680"/>
    </source>
</evidence>
<accession>A0A811LPA2</accession>
<feature type="transmembrane region" description="Helical" evidence="17">
    <location>
        <begin position="144"/>
        <end position="168"/>
    </location>
</feature>